<organism evidence="2 3">
    <name type="scientific">Schizopora paradoxa</name>
    <dbReference type="NCBI Taxonomy" id="27342"/>
    <lineage>
        <taxon>Eukaryota</taxon>
        <taxon>Fungi</taxon>
        <taxon>Dikarya</taxon>
        <taxon>Basidiomycota</taxon>
        <taxon>Agaricomycotina</taxon>
        <taxon>Agaricomycetes</taxon>
        <taxon>Hymenochaetales</taxon>
        <taxon>Schizoporaceae</taxon>
        <taxon>Schizopora</taxon>
    </lineage>
</organism>
<keyword evidence="1" id="KW-1133">Transmembrane helix</keyword>
<keyword evidence="1" id="KW-0812">Transmembrane</keyword>
<keyword evidence="3" id="KW-1185">Reference proteome</keyword>
<name>A0A0H2S6C7_9AGAM</name>
<gene>
    <name evidence="2" type="ORF">SCHPADRAFT_898371</name>
</gene>
<protein>
    <submittedName>
        <fullName evidence="2">Uncharacterized protein</fullName>
    </submittedName>
</protein>
<dbReference type="InParanoid" id="A0A0H2S6C7"/>
<dbReference type="Pfam" id="PF19271">
    <property type="entry name" value="Nis1"/>
    <property type="match status" value="1"/>
</dbReference>
<dbReference type="AlphaFoldDB" id="A0A0H2S6C7"/>
<feature type="transmembrane region" description="Helical" evidence="1">
    <location>
        <begin position="20"/>
        <end position="42"/>
    </location>
</feature>
<sequence>MSLDGIEMHNIKLRPPSISSTYPCSLVCCFLLSYILCLRHAVEIRLYVLRASTCRRLCREFEPEAPLFDQDPQLLVRKQALYLLKLFYISRPWRYHKAINTLHLTLPPHLYLQNSEMLGRTFGHVFAAIVALVATPTSVAQMVSFATPSPNQSLSPGENFIVQLDAADGLTGFEHISVAFGIQSCAAGCGNDLGNMLFAGNYTPTIHSAGEPMYQNFTLTVPSDLASGPSLLSVAHFYLIGAGLMPVLEMRNTTVTIAS</sequence>
<keyword evidence="1" id="KW-0472">Membrane</keyword>
<evidence type="ECO:0000313" key="3">
    <source>
        <dbReference type="Proteomes" id="UP000053477"/>
    </source>
</evidence>
<proteinExistence type="predicted"/>
<evidence type="ECO:0000256" key="1">
    <source>
        <dbReference type="SAM" id="Phobius"/>
    </source>
</evidence>
<feature type="transmembrane region" description="Helical" evidence="1">
    <location>
        <begin position="125"/>
        <end position="146"/>
    </location>
</feature>
<dbReference type="OrthoDB" id="2841294at2759"/>
<dbReference type="EMBL" id="KQ085884">
    <property type="protein sequence ID" value="KLO19797.1"/>
    <property type="molecule type" value="Genomic_DNA"/>
</dbReference>
<dbReference type="InterPro" id="IPR045469">
    <property type="entry name" value="Nis1"/>
</dbReference>
<accession>A0A0H2S6C7</accession>
<evidence type="ECO:0000313" key="2">
    <source>
        <dbReference type="EMBL" id="KLO19797.1"/>
    </source>
</evidence>
<dbReference type="Proteomes" id="UP000053477">
    <property type="component" value="Unassembled WGS sequence"/>
</dbReference>
<reference evidence="2 3" key="1">
    <citation type="submission" date="2015-04" db="EMBL/GenBank/DDBJ databases">
        <title>Complete genome sequence of Schizopora paradoxa KUC8140, a cosmopolitan wood degrader in East Asia.</title>
        <authorList>
            <consortium name="DOE Joint Genome Institute"/>
            <person name="Min B."/>
            <person name="Park H."/>
            <person name="Jang Y."/>
            <person name="Kim J.-J."/>
            <person name="Kim K.H."/>
            <person name="Pangilinan J."/>
            <person name="Lipzen A."/>
            <person name="Riley R."/>
            <person name="Grigoriev I.V."/>
            <person name="Spatafora J.W."/>
            <person name="Choi I.-G."/>
        </authorList>
    </citation>
    <scope>NUCLEOTIDE SEQUENCE [LARGE SCALE GENOMIC DNA]</scope>
    <source>
        <strain evidence="2 3">KUC8140</strain>
    </source>
</reference>